<proteinExistence type="predicted"/>
<name>A7RLK9_NEMVE</name>
<keyword evidence="2" id="KW-1185">Reference proteome</keyword>
<sequence length="89" mass="10161">MTLICWIKKTLLSNSIEPQRMPAFRGLEQALDEETKSFLGMETERSTSDSTDNMGHVMLCIVRNIGILQDMKEMLIKLANHIGYMIKSL</sequence>
<organism evidence="1 2">
    <name type="scientific">Nematostella vectensis</name>
    <name type="common">Starlet sea anemone</name>
    <dbReference type="NCBI Taxonomy" id="45351"/>
    <lineage>
        <taxon>Eukaryota</taxon>
        <taxon>Metazoa</taxon>
        <taxon>Cnidaria</taxon>
        <taxon>Anthozoa</taxon>
        <taxon>Hexacorallia</taxon>
        <taxon>Actiniaria</taxon>
        <taxon>Edwardsiidae</taxon>
        <taxon>Nematostella</taxon>
    </lineage>
</organism>
<dbReference type="AlphaFoldDB" id="A7RLK9"/>
<evidence type="ECO:0000313" key="1">
    <source>
        <dbReference type="EMBL" id="EDO47709.1"/>
    </source>
</evidence>
<evidence type="ECO:0000313" key="2">
    <source>
        <dbReference type="Proteomes" id="UP000001593"/>
    </source>
</evidence>
<accession>A7RLK9</accession>
<dbReference type="HOGENOM" id="CLU_2457431_0_0_1"/>
<reference evidence="1 2" key="1">
    <citation type="journal article" date="2007" name="Science">
        <title>Sea anemone genome reveals ancestral eumetazoan gene repertoire and genomic organization.</title>
        <authorList>
            <person name="Putnam N.H."/>
            <person name="Srivastava M."/>
            <person name="Hellsten U."/>
            <person name="Dirks B."/>
            <person name="Chapman J."/>
            <person name="Salamov A."/>
            <person name="Terry A."/>
            <person name="Shapiro H."/>
            <person name="Lindquist E."/>
            <person name="Kapitonov V.V."/>
            <person name="Jurka J."/>
            <person name="Genikhovich G."/>
            <person name="Grigoriev I.V."/>
            <person name="Lucas S.M."/>
            <person name="Steele R.E."/>
            <person name="Finnerty J.R."/>
            <person name="Technau U."/>
            <person name="Martindale M.Q."/>
            <person name="Rokhsar D.S."/>
        </authorList>
    </citation>
    <scope>NUCLEOTIDE SEQUENCE [LARGE SCALE GENOMIC DNA]</scope>
    <source>
        <strain evidence="2">CH2 X CH6</strain>
    </source>
</reference>
<dbReference type="InParanoid" id="A7RLK9"/>
<dbReference type="Proteomes" id="UP000001593">
    <property type="component" value="Unassembled WGS sequence"/>
</dbReference>
<protein>
    <submittedName>
        <fullName evidence="1">Uncharacterized protein</fullName>
    </submittedName>
</protein>
<dbReference type="EMBL" id="DS469518">
    <property type="protein sequence ID" value="EDO47709.1"/>
    <property type="molecule type" value="Genomic_DNA"/>
</dbReference>
<gene>
    <name evidence="1" type="ORF">NEMVEDRAFT_v1g239150</name>
</gene>